<dbReference type="EMBL" id="JBCEZU010000013">
    <property type="protein sequence ID" value="KAK9540037.1"/>
    <property type="molecule type" value="Genomic_DNA"/>
</dbReference>
<accession>A0AAW1FYQ3</accession>
<evidence type="ECO:0000256" key="1">
    <source>
        <dbReference type="SAM" id="MobiDB-lite"/>
    </source>
</evidence>
<feature type="region of interest" description="Disordered" evidence="1">
    <location>
        <begin position="1"/>
        <end position="21"/>
    </location>
</feature>
<evidence type="ECO:0000313" key="3">
    <source>
        <dbReference type="Proteomes" id="UP001488805"/>
    </source>
</evidence>
<protein>
    <submittedName>
        <fullName evidence="2">Uncharacterized protein</fullName>
    </submittedName>
</protein>
<sequence length="134" mass="14705">MNSKKKCGEKKATGAAPRPKTCSVWPVHKAYEPNPGAASQGLPMSSTAELHREARSYILALHTLELRRSNSLRGPVGPVKHLQTRGHASSALHFCQTLSRHTRIKTAKGAEPEEPTPNNFEYSPSHPILRNTCC</sequence>
<dbReference type="AlphaFoldDB" id="A0AAW1FYQ3"/>
<gene>
    <name evidence="2" type="ORF">VZT92_002511</name>
</gene>
<proteinExistence type="predicted"/>
<comment type="caution">
    <text evidence="2">The sequence shown here is derived from an EMBL/GenBank/DDBJ whole genome shotgun (WGS) entry which is preliminary data.</text>
</comment>
<dbReference type="Proteomes" id="UP001488805">
    <property type="component" value="Unassembled WGS sequence"/>
</dbReference>
<organism evidence="2 3">
    <name type="scientific">Zoarces viviparus</name>
    <name type="common">Viviparous eelpout</name>
    <name type="synonym">Blennius viviparus</name>
    <dbReference type="NCBI Taxonomy" id="48416"/>
    <lineage>
        <taxon>Eukaryota</taxon>
        <taxon>Metazoa</taxon>
        <taxon>Chordata</taxon>
        <taxon>Craniata</taxon>
        <taxon>Vertebrata</taxon>
        <taxon>Euteleostomi</taxon>
        <taxon>Actinopterygii</taxon>
        <taxon>Neopterygii</taxon>
        <taxon>Teleostei</taxon>
        <taxon>Neoteleostei</taxon>
        <taxon>Acanthomorphata</taxon>
        <taxon>Eupercaria</taxon>
        <taxon>Perciformes</taxon>
        <taxon>Cottioidei</taxon>
        <taxon>Zoarcales</taxon>
        <taxon>Zoarcidae</taxon>
        <taxon>Zoarcinae</taxon>
        <taxon>Zoarces</taxon>
    </lineage>
</organism>
<evidence type="ECO:0000313" key="2">
    <source>
        <dbReference type="EMBL" id="KAK9540037.1"/>
    </source>
</evidence>
<reference evidence="2 3" key="1">
    <citation type="journal article" date="2024" name="Genome Biol. Evol.">
        <title>Chromosome-level genome assembly of the viviparous eelpout Zoarces viviparus.</title>
        <authorList>
            <person name="Fuhrmann N."/>
            <person name="Brasseur M.V."/>
            <person name="Bakowski C.E."/>
            <person name="Podsiadlowski L."/>
            <person name="Prost S."/>
            <person name="Krehenwinkel H."/>
            <person name="Mayer C."/>
        </authorList>
    </citation>
    <scope>NUCLEOTIDE SEQUENCE [LARGE SCALE GENOMIC DNA]</scope>
    <source>
        <strain evidence="2">NO-MEL_2022_Ind0_liver</strain>
    </source>
</reference>
<keyword evidence="3" id="KW-1185">Reference proteome</keyword>
<name>A0AAW1FYQ3_ZOAVI</name>